<dbReference type="GO" id="GO:0016491">
    <property type="term" value="F:oxidoreductase activity"/>
    <property type="evidence" value="ECO:0007669"/>
    <property type="project" value="UniProtKB-KW"/>
</dbReference>
<dbReference type="EMBL" id="NEVQ01000013">
    <property type="protein sequence ID" value="OZI56335.1"/>
    <property type="molecule type" value="Genomic_DNA"/>
</dbReference>
<sequence length="361" mass="38247">MSRDEIGVYAAGALREFAERVLVQAGMRTDIAATVAEVLVEGDLLGHTTHGLALLAPYAAELQQGRMTNDGEPEVLSDKEAAVLWDGRRLPGPWLVCRAIDELLPRARRFGSATLVIRRSHHIACLASYLLRAVEQDMLIVLASSDPAGRSVAPFGGTQAVFTPNPIAAGIPAASPLLIDISASITTNGMSARLAQQGRQFDEAWLIDAQGNPTRDPSVLFAQPPGTILPVGGISAGHKGYGLALLIEALTGGLGGYGRADGAEGWGATVYLTLHDTTGFGGKEDFHRQMDWLAQQCRENLPRPGVDAVRLPGDRGLALRAQQLSQGVSLDPTIVPALHKLSETWSVPMPSAIQAHTVRGA</sequence>
<dbReference type="AlphaFoldDB" id="A0A261U3Z1"/>
<dbReference type="InterPro" id="IPR043144">
    <property type="entry name" value="Mal/L-sulf/L-lact_DH-like_ah"/>
</dbReference>
<comment type="caution">
    <text evidence="3">The sequence shown here is derived from an EMBL/GenBank/DDBJ whole genome shotgun (WGS) entry which is preliminary data.</text>
</comment>
<dbReference type="PANTHER" id="PTHR11091:SF0">
    <property type="entry name" value="MALATE DEHYDROGENASE"/>
    <property type="match status" value="1"/>
</dbReference>
<gene>
    <name evidence="3" type="ORF">CAL20_12915</name>
</gene>
<dbReference type="RefSeq" id="WP_094821550.1">
    <property type="nucleotide sequence ID" value="NZ_NEVO01000008.1"/>
</dbReference>
<evidence type="ECO:0000256" key="2">
    <source>
        <dbReference type="ARBA" id="ARBA00023002"/>
    </source>
</evidence>
<dbReference type="Gene3D" id="3.30.1370.60">
    <property type="entry name" value="Hypothetical oxidoreductase yiak, domain 2"/>
    <property type="match status" value="1"/>
</dbReference>
<evidence type="ECO:0000313" key="4">
    <source>
        <dbReference type="Proteomes" id="UP000216885"/>
    </source>
</evidence>
<dbReference type="SUPFAM" id="SSF89733">
    <property type="entry name" value="L-sulfolactate dehydrogenase-like"/>
    <property type="match status" value="1"/>
</dbReference>
<reference evidence="3 4" key="1">
    <citation type="submission" date="2017-05" db="EMBL/GenBank/DDBJ databases">
        <title>Complete and WGS of Bordetella genogroups.</title>
        <authorList>
            <person name="Spilker T."/>
            <person name="LiPuma J."/>
        </authorList>
    </citation>
    <scope>NUCLEOTIDE SEQUENCE [LARGE SCALE GENOMIC DNA]</scope>
    <source>
        <strain evidence="3 4">AU9919</strain>
    </source>
</reference>
<dbReference type="Gene3D" id="1.10.1530.10">
    <property type="match status" value="1"/>
</dbReference>
<dbReference type="OrthoDB" id="924592at2"/>
<proteinExistence type="inferred from homology"/>
<dbReference type="PANTHER" id="PTHR11091">
    <property type="entry name" value="OXIDOREDUCTASE-RELATED"/>
    <property type="match status" value="1"/>
</dbReference>
<comment type="similarity">
    <text evidence="1">Belongs to the LDH2/MDH2 oxidoreductase family.</text>
</comment>
<organism evidence="3 4">
    <name type="scientific">Bordetella genomosp. 4</name>
    <dbReference type="NCBI Taxonomy" id="463044"/>
    <lineage>
        <taxon>Bacteria</taxon>
        <taxon>Pseudomonadati</taxon>
        <taxon>Pseudomonadota</taxon>
        <taxon>Betaproteobacteria</taxon>
        <taxon>Burkholderiales</taxon>
        <taxon>Alcaligenaceae</taxon>
        <taxon>Bordetella</taxon>
    </lineage>
</organism>
<dbReference type="Proteomes" id="UP000216885">
    <property type="component" value="Unassembled WGS sequence"/>
</dbReference>
<protein>
    <submittedName>
        <fullName evidence="3">Lactate dehydrogenase</fullName>
    </submittedName>
</protein>
<dbReference type="InterPro" id="IPR003767">
    <property type="entry name" value="Malate/L-lactate_DH-like"/>
</dbReference>
<dbReference type="Pfam" id="PF02615">
    <property type="entry name" value="Ldh_2"/>
    <property type="match status" value="1"/>
</dbReference>
<evidence type="ECO:0000256" key="1">
    <source>
        <dbReference type="ARBA" id="ARBA00006056"/>
    </source>
</evidence>
<evidence type="ECO:0000313" key="3">
    <source>
        <dbReference type="EMBL" id="OZI56335.1"/>
    </source>
</evidence>
<accession>A0A261U3Z1</accession>
<name>A0A261U3Z1_9BORD</name>
<keyword evidence="4" id="KW-1185">Reference proteome</keyword>
<keyword evidence="2" id="KW-0560">Oxidoreductase</keyword>
<dbReference type="InterPro" id="IPR043143">
    <property type="entry name" value="Mal/L-sulf/L-lact_DH-like_NADP"/>
</dbReference>
<dbReference type="InterPro" id="IPR036111">
    <property type="entry name" value="Mal/L-sulfo/L-lacto_DH-like_sf"/>
</dbReference>